<dbReference type="Proteomes" id="UP000070444">
    <property type="component" value="Unassembled WGS sequence"/>
</dbReference>
<dbReference type="InterPro" id="IPR035992">
    <property type="entry name" value="Ricin_B-like_lectins"/>
</dbReference>
<keyword evidence="2" id="KW-1185">Reference proteome</keyword>
<sequence length="153" mass="17310">MSTDIIFISVLFNLYCSQMLTDGKYQFENYGIRGKYLGASSTNAETSELIVQSEGYSKLGTIDWNLNHGKEGYLIINDATGEYLGAESGKLTLSTEKPFAWSIELDKENRYTVLNYRENNKLSIKDTRKHSSLGLIDDSESTPDSQWIINKQD</sequence>
<dbReference type="Gene3D" id="2.80.10.50">
    <property type="match status" value="1"/>
</dbReference>
<organism evidence="1 2">
    <name type="scientific">Conidiobolus coronatus (strain ATCC 28846 / CBS 209.66 / NRRL 28638)</name>
    <name type="common">Delacroixia coronata</name>
    <dbReference type="NCBI Taxonomy" id="796925"/>
    <lineage>
        <taxon>Eukaryota</taxon>
        <taxon>Fungi</taxon>
        <taxon>Fungi incertae sedis</taxon>
        <taxon>Zoopagomycota</taxon>
        <taxon>Entomophthoromycotina</taxon>
        <taxon>Entomophthoromycetes</taxon>
        <taxon>Entomophthorales</taxon>
        <taxon>Ancylistaceae</taxon>
        <taxon>Conidiobolus</taxon>
    </lineage>
</organism>
<protein>
    <recommendedName>
        <fullName evidence="3">Ricin B lectin domain-containing protein</fullName>
    </recommendedName>
</protein>
<reference evidence="1 2" key="1">
    <citation type="journal article" date="2015" name="Genome Biol. Evol.">
        <title>Phylogenomic analyses indicate that early fungi evolved digesting cell walls of algal ancestors of land plants.</title>
        <authorList>
            <person name="Chang Y."/>
            <person name="Wang S."/>
            <person name="Sekimoto S."/>
            <person name="Aerts A.L."/>
            <person name="Choi C."/>
            <person name="Clum A."/>
            <person name="LaButti K.M."/>
            <person name="Lindquist E.A."/>
            <person name="Yee Ngan C."/>
            <person name="Ohm R.A."/>
            <person name="Salamov A.A."/>
            <person name="Grigoriev I.V."/>
            <person name="Spatafora J.W."/>
            <person name="Berbee M.L."/>
        </authorList>
    </citation>
    <scope>NUCLEOTIDE SEQUENCE [LARGE SCALE GENOMIC DNA]</scope>
    <source>
        <strain evidence="1 2">NRRL 28638</strain>
    </source>
</reference>
<gene>
    <name evidence="1" type="ORF">CONCODRAFT_2767</name>
</gene>
<name>A0A137PH20_CONC2</name>
<dbReference type="AlphaFoldDB" id="A0A137PH20"/>
<evidence type="ECO:0000313" key="2">
    <source>
        <dbReference type="Proteomes" id="UP000070444"/>
    </source>
</evidence>
<evidence type="ECO:0008006" key="3">
    <source>
        <dbReference type="Google" id="ProtNLM"/>
    </source>
</evidence>
<dbReference type="EMBL" id="KQ964426">
    <property type="protein sequence ID" value="KXN74231.1"/>
    <property type="molecule type" value="Genomic_DNA"/>
</dbReference>
<evidence type="ECO:0000313" key="1">
    <source>
        <dbReference type="EMBL" id="KXN74231.1"/>
    </source>
</evidence>
<dbReference type="SUPFAM" id="SSF50370">
    <property type="entry name" value="Ricin B-like lectins"/>
    <property type="match status" value="1"/>
</dbReference>
<proteinExistence type="predicted"/>
<accession>A0A137PH20</accession>